<evidence type="ECO:0000313" key="3">
    <source>
        <dbReference type="Proteomes" id="UP000830639"/>
    </source>
</evidence>
<dbReference type="Proteomes" id="UP000830639">
    <property type="component" value="Chromosome"/>
</dbReference>
<keyword evidence="3" id="KW-1185">Reference proteome</keyword>
<evidence type="ECO:0000256" key="1">
    <source>
        <dbReference type="ARBA" id="ARBA00008591"/>
    </source>
</evidence>
<protein>
    <submittedName>
        <fullName evidence="2">DUF47 domain-containing protein</fullName>
    </submittedName>
</protein>
<comment type="similarity">
    <text evidence="1">Belongs to the UPF0111 family.</text>
</comment>
<dbReference type="Pfam" id="PF01865">
    <property type="entry name" value="PhoU_div"/>
    <property type="match status" value="1"/>
</dbReference>
<dbReference type="InterPro" id="IPR038078">
    <property type="entry name" value="PhoU-like_sf"/>
</dbReference>
<name>A0ABY4JJU8_9BACI</name>
<evidence type="ECO:0000313" key="2">
    <source>
        <dbReference type="EMBL" id="UPM54109.1"/>
    </source>
</evidence>
<dbReference type="InterPro" id="IPR052912">
    <property type="entry name" value="UPF0111_domain"/>
</dbReference>
<dbReference type="Gene3D" id="1.20.58.220">
    <property type="entry name" value="Phosphate transport system protein phou homolog 2, domain 2"/>
    <property type="match status" value="1"/>
</dbReference>
<dbReference type="EMBL" id="CP096034">
    <property type="protein sequence ID" value="UPM54109.1"/>
    <property type="molecule type" value="Genomic_DNA"/>
</dbReference>
<accession>A0ABY4JJU8</accession>
<dbReference type="InterPro" id="IPR018445">
    <property type="entry name" value="Put_Phosphate_transp_reg"/>
</dbReference>
<gene>
    <name evidence="2" type="ORF">MY490_20585</name>
</gene>
<reference evidence="2 3" key="1">
    <citation type="submission" date="2022-04" db="EMBL/GenBank/DDBJ databases">
        <title>Mechanism of arsenic methylation and mitigation arsenic toxicity by Bacillus sp. LH14 from an Arsenic-Contaminated Paddy Soil.</title>
        <authorList>
            <person name="Wang D."/>
        </authorList>
    </citation>
    <scope>NUCLEOTIDE SEQUENCE [LARGE SCALE GENOMIC DNA]</scope>
    <source>
        <strain evidence="2 3">LH14</strain>
    </source>
</reference>
<dbReference type="PANTHER" id="PTHR37298:SF1">
    <property type="entry name" value="UPF0111 PROTEIN YKAA"/>
    <property type="match status" value="1"/>
</dbReference>
<dbReference type="RefSeq" id="WP_248267316.1">
    <property type="nucleotide sequence ID" value="NZ_CP096034.1"/>
</dbReference>
<sequence>MIIGKKNDTFFEMLLNIANNVNECSIYFDDFKIKNATDLKTFSAEMKAYETKGDTYIHQIIVELNKTFITPIEREDILELANKMDDVLDGMEQCSATFEMYSIVQIDEFMVKFVKNIRSAANEILKAIQLLSRKKLLEMRVHAIQVKDYESQCDVLLRTSIKELFKNEKDPIKIIQFKEIYEMLEAVSDSAQDVANTLEQIIMGNA</sequence>
<dbReference type="PANTHER" id="PTHR37298">
    <property type="entry name" value="UPF0111 PROTEIN YKAA"/>
    <property type="match status" value="1"/>
</dbReference>
<proteinExistence type="inferred from homology"/>
<organism evidence="2 3">
    <name type="scientific">Gottfriedia acidiceleris</name>
    <dbReference type="NCBI Taxonomy" id="371036"/>
    <lineage>
        <taxon>Bacteria</taxon>
        <taxon>Bacillati</taxon>
        <taxon>Bacillota</taxon>
        <taxon>Bacilli</taxon>
        <taxon>Bacillales</taxon>
        <taxon>Bacillaceae</taxon>
        <taxon>Gottfriedia</taxon>
    </lineage>
</organism>